<dbReference type="InterPro" id="IPR025445">
    <property type="entry name" value="DUF4191"/>
</dbReference>
<sequence length="231" mass="25095">MAKEPQKKPRWYKLVAQAYKATAPDDKWLLPLMILIPVGVIGLSVLVGLLAGSTIVLVYAILFGVLAAALAAMYTLTRRFEKNAFQRMEGQMGASVSIAQSIRRGWKFDDDPVSIDPRGKSLVFQGIGKGGVVLLAEGGNAANKQVTAVKRRISKLVPGVPVHTIYVGTGEGQVPLKNLTKAIRKHKKALTKDQREQVGARLRAIGGQKLPVPKGVDPMRARPDRKAMRGR</sequence>
<proteinExistence type="predicted"/>
<feature type="compositionally biased region" description="Basic and acidic residues" evidence="1">
    <location>
        <begin position="217"/>
        <end position="231"/>
    </location>
</feature>
<evidence type="ECO:0000313" key="3">
    <source>
        <dbReference type="EMBL" id="MDN4481532.1"/>
    </source>
</evidence>
<accession>A0ABT8GJC4</accession>
<keyword evidence="2" id="KW-1133">Transmembrane helix</keyword>
<protein>
    <submittedName>
        <fullName evidence="3">DUF4191 domain-containing protein</fullName>
    </submittedName>
</protein>
<dbReference type="EMBL" id="JAUHQA010000001">
    <property type="protein sequence ID" value="MDN4481532.1"/>
    <property type="molecule type" value="Genomic_DNA"/>
</dbReference>
<organism evidence="3 4">
    <name type="scientific">Demequina muriae</name>
    <dbReference type="NCBI Taxonomy" id="3051664"/>
    <lineage>
        <taxon>Bacteria</taxon>
        <taxon>Bacillati</taxon>
        <taxon>Actinomycetota</taxon>
        <taxon>Actinomycetes</taxon>
        <taxon>Micrococcales</taxon>
        <taxon>Demequinaceae</taxon>
        <taxon>Demequina</taxon>
    </lineage>
</organism>
<evidence type="ECO:0000256" key="2">
    <source>
        <dbReference type="SAM" id="Phobius"/>
    </source>
</evidence>
<keyword evidence="2" id="KW-0812">Transmembrane</keyword>
<feature type="transmembrane region" description="Helical" evidence="2">
    <location>
        <begin position="28"/>
        <end position="50"/>
    </location>
</feature>
<dbReference type="Pfam" id="PF13829">
    <property type="entry name" value="DUF4191"/>
    <property type="match status" value="1"/>
</dbReference>
<evidence type="ECO:0000313" key="4">
    <source>
        <dbReference type="Proteomes" id="UP001172708"/>
    </source>
</evidence>
<dbReference type="Proteomes" id="UP001172708">
    <property type="component" value="Unassembled WGS sequence"/>
</dbReference>
<dbReference type="RefSeq" id="WP_301143210.1">
    <property type="nucleotide sequence ID" value="NZ_JAUHQA010000001.1"/>
</dbReference>
<reference evidence="3" key="1">
    <citation type="submission" date="2023-06" db="EMBL/GenBank/DDBJ databases">
        <title>Egi l300058.</title>
        <authorList>
            <person name="Gao L."/>
            <person name="Fang B.-Z."/>
            <person name="Li W.-J."/>
        </authorList>
    </citation>
    <scope>NUCLEOTIDE SEQUENCE</scope>
    <source>
        <strain evidence="3">EGI L300058</strain>
    </source>
</reference>
<keyword evidence="4" id="KW-1185">Reference proteome</keyword>
<name>A0ABT8GJC4_9MICO</name>
<gene>
    <name evidence="3" type="ORF">QQX02_11420</name>
</gene>
<feature type="region of interest" description="Disordered" evidence="1">
    <location>
        <begin position="209"/>
        <end position="231"/>
    </location>
</feature>
<keyword evidence="2" id="KW-0472">Membrane</keyword>
<evidence type="ECO:0000256" key="1">
    <source>
        <dbReference type="SAM" id="MobiDB-lite"/>
    </source>
</evidence>
<feature type="transmembrane region" description="Helical" evidence="2">
    <location>
        <begin position="56"/>
        <end position="77"/>
    </location>
</feature>
<comment type="caution">
    <text evidence="3">The sequence shown here is derived from an EMBL/GenBank/DDBJ whole genome shotgun (WGS) entry which is preliminary data.</text>
</comment>